<accession>A0ABV3ED12</accession>
<keyword evidence="2" id="KW-1185">Reference proteome</keyword>
<gene>
    <name evidence="1" type="ORF">AB0D65_29600</name>
</gene>
<name>A0ABV3ED12_9ACTN</name>
<comment type="caution">
    <text evidence="1">The sequence shown here is derived from an EMBL/GenBank/DDBJ whole genome shotgun (WGS) entry which is preliminary data.</text>
</comment>
<organism evidence="1 2">
    <name type="scientific">Streptomyces griseoloalbus</name>
    <dbReference type="NCBI Taxonomy" id="67303"/>
    <lineage>
        <taxon>Bacteria</taxon>
        <taxon>Bacillati</taxon>
        <taxon>Actinomycetota</taxon>
        <taxon>Actinomycetes</taxon>
        <taxon>Kitasatosporales</taxon>
        <taxon>Streptomycetaceae</taxon>
        <taxon>Streptomyces</taxon>
    </lineage>
</organism>
<sequence>MSEPASGHPVTVDIRTPGPASVTDLAALTSLAQGVADQLGAETLIVGKHFRQEGDSFVFSFAGHAPAVCDEDDTGFIYTAACKDPIR</sequence>
<reference evidence="1 2" key="1">
    <citation type="submission" date="2024-06" db="EMBL/GenBank/DDBJ databases">
        <title>The Natural Products Discovery Center: Release of the First 8490 Sequenced Strains for Exploring Actinobacteria Biosynthetic Diversity.</title>
        <authorList>
            <person name="Kalkreuter E."/>
            <person name="Kautsar S.A."/>
            <person name="Yang D."/>
            <person name="Bader C.D."/>
            <person name="Teijaro C.N."/>
            <person name="Fluegel L."/>
            <person name="Davis C.M."/>
            <person name="Simpson J.R."/>
            <person name="Lauterbach L."/>
            <person name="Steele A.D."/>
            <person name="Gui C."/>
            <person name="Meng S."/>
            <person name="Li G."/>
            <person name="Viehrig K."/>
            <person name="Ye F."/>
            <person name="Su P."/>
            <person name="Kiefer A.F."/>
            <person name="Nichols A."/>
            <person name="Cepeda A.J."/>
            <person name="Yan W."/>
            <person name="Fan B."/>
            <person name="Jiang Y."/>
            <person name="Adhikari A."/>
            <person name="Zheng C.-J."/>
            <person name="Schuster L."/>
            <person name="Cowan T.M."/>
            <person name="Smanski M.J."/>
            <person name="Chevrette M.G."/>
            <person name="De Carvalho L.P.S."/>
            <person name="Shen B."/>
        </authorList>
    </citation>
    <scope>NUCLEOTIDE SEQUENCE [LARGE SCALE GENOMIC DNA]</scope>
    <source>
        <strain evidence="1 2">NPDC048274</strain>
    </source>
</reference>
<dbReference type="Proteomes" id="UP001551582">
    <property type="component" value="Unassembled WGS sequence"/>
</dbReference>
<evidence type="ECO:0000313" key="2">
    <source>
        <dbReference type="Proteomes" id="UP001551582"/>
    </source>
</evidence>
<dbReference type="EMBL" id="JBEZLS010000026">
    <property type="protein sequence ID" value="MEU9355040.1"/>
    <property type="molecule type" value="Genomic_DNA"/>
</dbReference>
<dbReference type="RefSeq" id="WP_359987370.1">
    <property type="nucleotide sequence ID" value="NZ_JBEZLS010000026.1"/>
</dbReference>
<proteinExistence type="predicted"/>
<protein>
    <submittedName>
        <fullName evidence="1">Uncharacterized protein</fullName>
    </submittedName>
</protein>
<evidence type="ECO:0000313" key="1">
    <source>
        <dbReference type="EMBL" id="MEU9355040.1"/>
    </source>
</evidence>